<keyword evidence="3" id="KW-1185">Reference proteome</keyword>
<evidence type="ECO:0000256" key="1">
    <source>
        <dbReference type="SAM" id="MobiDB-lite"/>
    </source>
</evidence>
<dbReference type="RefSeq" id="WP_119557717.1">
    <property type="nucleotide sequence ID" value="NZ_QXMN01000052.1"/>
</dbReference>
<dbReference type="Proteomes" id="UP000265619">
    <property type="component" value="Unassembled WGS sequence"/>
</dbReference>
<name>A0A9X8CZV1_9BURK</name>
<dbReference type="EMBL" id="QXMN01000052">
    <property type="protein sequence ID" value="RIX74375.1"/>
    <property type="molecule type" value="Genomic_DNA"/>
</dbReference>
<proteinExistence type="predicted"/>
<evidence type="ECO:0000313" key="3">
    <source>
        <dbReference type="Proteomes" id="UP000265619"/>
    </source>
</evidence>
<protein>
    <submittedName>
        <fullName evidence="2">DUF2242 domain-containing protein</fullName>
    </submittedName>
</protein>
<dbReference type="InterPro" id="IPR018718">
    <property type="entry name" value="DUF2242"/>
</dbReference>
<gene>
    <name evidence="2" type="ORF">D3H34_27545</name>
</gene>
<sequence>MPQNSFADCFSSPARVPAFLFPSLLSVLVLSGCGGFGGFGARQAFEPDAFDSTTTHTRNYAASEAQTCEAARRALLSQGYMVTAANADLVTARKSFQPGVETHVEVEFRVVCAREGGVGSASAGRSTVAFATALQDRYGLKKGSNSASLGVGAIGSLSLPFGGSNEAMVKVASETLSDERFYDRFFTLVERFLQGGGPDMPADAEPAEEAPKPSVRPAATTYPVSPSPNRG</sequence>
<evidence type="ECO:0000313" key="2">
    <source>
        <dbReference type="EMBL" id="RIX74375.1"/>
    </source>
</evidence>
<organism evidence="2 3">
    <name type="scientific">Acidovorax cavernicola</name>
    <dbReference type="NCBI Taxonomy" id="1675792"/>
    <lineage>
        <taxon>Bacteria</taxon>
        <taxon>Pseudomonadati</taxon>
        <taxon>Pseudomonadota</taxon>
        <taxon>Betaproteobacteria</taxon>
        <taxon>Burkholderiales</taxon>
        <taxon>Comamonadaceae</taxon>
        <taxon>Acidovorax</taxon>
    </lineage>
</organism>
<accession>A0A9X8CZV1</accession>
<dbReference type="AlphaFoldDB" id="A0A9X8CZV1"/>
<reference evidence="2 3" key="1">
    <citation type="submission" date="2018-09" db="EMBL/GenBank/DDBJ databases">
        <title>Acidovorax cavernicola nov. sp. isolated from Gruta de las Maravillas (Aracena, Spain).</title>
        <authorList>
            <person name="Jurado V."/>
            <person name="Gutierrez-Patricio S."/>
            <person name="Gonzalez-Pimentel J.L."/>
            <person name="Miller A.Z."/>
            <person name="Laiz L."/>
            <person name="Saiz-Jimenez C."/>
        </authorList>
    </citation>
    <scope>NUCLEOTIDE SEQUENCE [LARGE SCALE GENOMIC DNA]</scope>
    <source>
        <strain evidence="2 3">1011MAR4D40.2</strain>
    </source>
</reference>
<feature type="compositionally biased region" description="Polar residues" evidence="1">
    <location>
        <begin position="222"/>
        <end position="231"/>
    </location>
</feature>
<feature type="region of interest" description="Disordered" evidence="1">
    <location>
        <begin position="196"/>
        <end position="231"/>
    </location>
</feature>
<comment type="caution">
    <text evidence="2">The sequence shown here is derived from an EMBL/GenBank/DDBJ whole genome shotgun (WGS) entry which is preliminary data.</text>
</comment>
<dbReference type="Pfam" id="PF10001">
    <property type="entry name" value="DUF2242"/>
    <property type="match status" value="1"/>
</dbReference>
<dbReference type="OrthoDB" id="8588389at2"/>